<dbReference type="Pfam" id="PF19305">
    <property type="entry name" value="MmgE_PrpD_C"/>
    <property type="match status" value="1"/>
</dbReference>
<evidence type="ECO:0000313" key="5">
    <source>
        <dbReference type="Proteomes" id="UP001354931"/>
    </source>
</evidence>
<dbReference type="Proteomes" id="UP001354931">
    <property type="component" value="Unassembled WGS sequence"/>
</dbReference>
<feature type="domain" description="MmgE/PrpD N-terminal" evidence="2">
    <location>
        <begin position="8"/>
        <end position="248"/>
    </location>
</feature>
<accession>A0ABU6F4G9</accession>
<dbReference type="PANTHER" id="PTHR16943">
    <property type="entry name" value="2-METHYLCITRATE DEHYDRATASE-RELATED"/>
    <property type="match status" value="1"/>
</dbReference>
<evidence type="ECO:0000256" key="1">
    <source>
        <dbReference type="ARBA" id="ARBA00006174"/>
    </source>
</evidence>
<keyword evidence="5" id="KW-1185">Reference proteome</keyword>
<dbReference type="Pfam" id="PF03972">
    <property type="entry name" value="MmgE_PrpD_N"/>
    <property type="match status" value="1"/>
</dbReference>
<dbReference type="Gene3D" id="3.30.1330.120">
    <property type="entry name" value="2-methylcitrate dehydratase PrpD"/>
    <property type="match status" value="1"/>
</dbReference>
<dbReference type="InterPro" id="IPR045336">
    <property type="entry name" value="MmgE_PrpD_N"/>
</dbReference>
<dbReference type="InterPro" id="IPR042183">
    <property type="entry name" value="MmgE/PrpD_sf_1"/>
</dbReference>
<dbReference type="InterPro" id="IPR042188">
    <property type="entry name" value="MmgE/PrpD_sf_2"/>
</dbReference>
<dbReference type="InterPro" id="IPR005656">
    <property type="entry name" value="MmgE_PrpD"/>
</dbReference>
<dbReference type="RefSeq" id="WP_326015486.1">
    <property type="nucleotide sequence ID" value="NZ_JAOZYC010000075.1"/>
</dbReference>
<proteinExistence type="inferred from homology"/>
<organism evidence="4 5">
    <name type="scientific">Streptomyces endophyticus</name>
    <dbReference type="NCBI Taxonomy" id="714166"/>
    <lineage>
        <taxon>Bacteria</taxon>
        <taxon>Bacillati</taxon>
        <taxon>Actinomycetota</taxon>
        <taxon>Actinomycetes</taxon>
        <taxon>Kitasatosporales</taxon>
        <taxon>Streptomycetaceae</taxon>
        <taxon>Streptomyces</taxon>
    </lineage>
</organism>
<evidence type="ECO:0000259" key="3">
    <source>
        <dbReference type="Pfam" id="PF19305"/>
    </source>
</evidence>
<reference evidence="4 5" key="1">
    <citation type="submission" date="2022-10" db="EMBL/GenBank/DDBJ databases">
        <authorList>
            <person name="Xie J."/>
            <person name="Shen N."/>
        </authorList>
    </citation>
    <scope>NUCLEOTIDE SEQUENCE [LARGE SCALE GENOMIC DNA]</scope>
    <source>
        <strain evidence="4 5">YIM65594</strain>
    </source>
</reference>
<evidence type="ECO:0000259" key="2">
    <source>
        <dbReference type="Pfam" id="PF03972"/>
    </source>
</evidence>
<gene>
    <name evidence="4" type="ORF">OKJ99_09885</name>
</gene>
<dbReference type="InterPro" id="IPR045337">
    <property type="entry name" value="MmgE_PrpD_C"/>
</dbReference>
<name>A0ABU6F4G9_9ACTN</name>
<dbReference type="EMBL" id="JAOZYC010000075">
    <property type="protein sequence ID" value="MEB8337816.1"/>
    <property type="molecule type" value="Genomic_DNA"/>
</dbReference>
<evidence type="ECO:0000313" key="4">
    <source>
        <dbReference type="EMBL" id="MEB8337816.1"/>
    </source>
</evidence>
<comment type="similarity">
    <text evidence="1">Belongs to the PrpD family.</text>
</comment>
<protein>
    <submittedName>
        <fullName evidence="4">MmgE/PrpD family protein</fullName>
    </submittedName>
</protein>
<dbReference type="InterPro" id="IPR036148">
    <property type="entry name" value="MmgE/PrpD_sf"/>
</dbReference>
<dbReference type="Gene3D" id="1.10.4100.10">
    <property type="entry name" value="2-methylcitrate dehydratase PrpD"/>
    <property type="match status" value="1"/>
</dbReference>
<feature type="domain" description="MmgE/PrpD C-terminal" evidence="3">
    <location>
        <begin position="271"/>
        <end position="433"/>
    </location>
</feature>
<comment type="caution">
    <text evidence="4">The sequence shown here is derived from an EMBL/GenBank/DDBJ whole genome shotgun (WGS) entry which is preliminary data.</text>
</comment>
<dbReference type="SUPFAM" id="SSF103378">
    <property type="entry name" value="2-methylcitrate dehydratase PrpD"/>
    <property type="match status" value="1"/>
</dbReference>
<dbReference type="PANTHER" id="PTHR16943:SF8">
    <property type="entry name" value="2-METHYLCITRATE DEHYDRATASE"/>
    <property type="match status" value="1"/>
</dbReference>
<sequence>MTPSPLTRLARLITDTTYDHLPEATRRKATLHLLDTLGAGLAGARSEEAGIALSVLGGEHGEAPVWGTRERLTPRAAALVNGVSSHAYEVDDTGGCDHSGAVVVPAALAAAAVAAAPVSGARLLTAIVLGYDVGRRMLEACGGYEAHNGAGWHSTGTCGPFGAAAAAAHVLGLTTRQTEAAIGLASSGSAGLWAFVHDGAMTKRLHAGRAAESGLLAARMAAAGMTGPSAVLDDVWGGALATYAGKDAQPGALTEELGSNWKIMRSSLKPYASCRGTHSSVDALLAVMADRNLDADDIAAVHVRMSPFLHGMCGGRDTASLAAAQLSLPCALAAVITHGHAGLEAYVDVRGDRVPPYAAIERIELEVDEAMAADEEPVVTVTGTDGRRWSLRVDDPSGSPGNPLTETAVREKFRGLAGRVFPEERVRALEETVLGLAGAGAGDARVLGTFLAL</sequence>